<accession>A0ABS0JM74</accession>
<keyword evidence="3" id="KW-0238">DNA-binding</keyword>
<dbReference type="EMBL" id="JADOTX010000001">
    <property type="protein sequence ID" value="MBG6068147.1"/>
    <property type="molecule type" value="Genomic_DNA"/>
</dbReference>
<feature type="compositionally biased region" description="Low complexity" evidence="1">
    <location>
        <begin position="40"/>
        <end position="53"/>
    </location>
</feature>
<dbReference type="Proteomes" id="UP000614915">
    <property type="component" value="Unassembled WGS sequence"/>
</dbReference>
<evidence type="ECO:0000256" key="2">
    <source>
        <dbReference type="SAM" id="Phobius"/>
    </source>
</evidence>
<evidence type="ECO:0000313" key="4">
    <source>
        <dbReference type="Proteomes" id="UP000614915"/>
    </source>
</evidence>
<keyword evidence="2" id="KW-0812">Transmembrane</keyword>
<sequence length="53" mass="5902">MGEAARKIASGVLTTVYAIGCNAAGSAFLAWTRQDEQQQEMRGQQPHQFNNYR</sequence>
<evidence type="ECO:0000256" key="1">
    <source>
        <dbReference type="SAM" id="MobiDB-lite"/>
    </source>
</evidence>
<proteinExistence type="predicted"/>
<feature type="region of interest" description="Disordered" evidence="1">
    <location>
        <begin position="34"/>
        <end position="53"/>
    </location>
</feature>
<keyword evidence="2" id="KW-1133">Transmembrane helix</keyword>
<feature type="transmembrane region" description="Helical" evidence="2">
    <location>
        <begin position="12"/>
        <end position="32"/>
    </location>
</feature>
<gene>
    <name evidence="3" type="ORF">IW248_004434</name>
</gene>
<evidence type="ECO:0000313" key="3">
    <source>
        <dbReference type="EMBL" id="MBG6068147.1"/>
    </source>
</evidence>
<comment type="caution">
    <text evidence="3">The sequence shown here is derived from an EMBL/GenBank/DDBJ whole genome shotgun (WGS) entry which is preliminary data.</text>
</comment>
<keyword evidence="2" id="KW-0472">Membrane</keyword>
<name>A0ABS0JM74_9ACTN</name>
<keyword evidence="4" id="KW-1185">Reference proteome</keyword>
<organism evidence="3 4">
    <name type="scientific">Micromonospora ureilytica</name>
    <dbReference type="NCBI Taxonomy" id="709868"/>
    <lineage>
        <taxon>Bacteria</taxon>
        <taxon>Bacillati</taxon>
        <taxon>Actinomycetota</taxon>
        <taxon>Actinomycetes</taxon>
        <taxon>Micromonosporales</taxon>
        <taxon>Micromonosporaceae</taxon>
        <taxon>Micromonospora</taxon>
    </lineage>
</organism>
<protein>
    <submittedName>
        <fullName evidence="3">DNA-binding IclR family transcriptional regulator</fullName>
    </submittedName>
</protein>
<reference evidence="3 4" key="1">
    <citation type="submission" date="2020-11" db="EMBL/GenBank/DDBJ databases">
        <title>Sequencing the genomes of 1000 actinobacteria strains.</title>
        <authorList>
            <person name="Klenk H.-P."/>
        </authorList>
    </citation>
    <scope>NUCLEOTIDE SEQUENCE [LARGE SCALE GENOMIC DNA]</scope>
    <source>
        <strain evidence="3 4">DSM 101692</strain>
    </source>
</reference>
<dbReference type="GO" id="GO:0003677">
    <property type="term" value="F:DNA binding"/>
    <property type="evidence" value="ECO:0007669"/>
    <property type="project" value="UniProtKB-KW"/>
</dbReference>